<evidence type="ECO:0000256" key="6">
    <source>
        <dbReference type="SAM" id="Phobius"/>
    </source>
</evidence>
<keyword evidence="5 6" id="KW-0472">Membrane</keyword>
<keyword evidence="3 6" id="KW-0812">Transmembrane</keyword>
<dbReference type="PIRSF" id="PIRSF006060">
    <property type="entry name" value="AA_transporter"/>
    <property type="match status" value="1"/>
</dbReference>
<organism evidence="7 8">
    <name type="scientific">Parapedobacter luteus</name>
    <dbReference type="NCBI Taxonomy" id="623280"/>
    <lineage>
        <taxon>Bacteria</taxon>
        <taxon>Pseudomonadati</taxon>
        <taxon>Bacteroidota</taxon>
        <taxon>Sphingobacteriia</taxon>
        <taxon>Sphingobacteriales</taxon>
        <taxon>Sphingobacteriaceae</taxon>
        <taxon>Parapedobacter</taxon>
    </lineage>
</organism>
<evidence type="ECO:0000256" key="5">
    <source>
        <dbReference type="ARBA" id="ARBA00023136"/>
    </source>
</evidence>
<evidence type="ECO:0000256" key="3">
    <source>
        <dbReference type="ARBA" id="ARBA00022692"/>
    </source>
</evidence>
<protein>
    <submittedName>
        <fullName evidence="7">Basic amino acid/polyamine antiporter, APA family</fullName>
    </submittedName>
</protein>
<keyword evidence="4 6" id="KW-1133">Transmembrane helix</keyword>
<feature type="transmembrane region" description="Helical" evidence="6">
    <location>
        <begin position="451"/>
        <end position="472"/>
    </location>
</feature>
<dbReference type="EMBL" id="FUYS01000002">
    <property type="protein sequence ID" value="SKB39493.1"/>
    <property type="molecule type" value="Genomic_DNA"/>
</dbReference>
<dbReference type="STRING" id="623280.SAMN05660226_01140"/>
<feature type="transmembrane region" description="Helical" evidence="6">
    <location>
        <begin position="341"/>
        <end position="364"/>
    </location>
</feature>
<feature type="transmembrane region" description="Helical" evidence="6">
    <location>
        <begin position="169"/>
        <end position="187"/>
    </location>
</feature>
<name>A0A1T5AXY8_9SPHI</name>
<feature type="transmembrane region" description="Helical" evidence="6">
    <location>
        <begin position="199"/>
        <end position="219"/>
    </location>
</feature>
<evidence type="ECO:0000313" key="7">
    <source>
        <dbReference type="EMBL" id="SKB39493.1"/>
    </source>
</evidence>
<evidence type="ECO:0000256" key="4">
    <source>
        <dbReference type="ARBA" id="ARBA00022989"/>
    </source>
</evidence>
<reference evidence="7 8" key="1">
    <citation type="submission" date="2017-02" db="EMBL/GenBank/DDBJ databases">
        <authorList>
            <person name="Peterson S.W."/>
        </authorList>
    </citation>
    <scope>NUCLEOTIDE SEQUENCE [LARGE SCALE GENOMIC DNA]</scope>
    <source>
        <strain evidence="7 8">DSM 22899</strain>
    </source>
</reference>
<dbReference type="GO" id="GO:0015171">
    <property type="term" value="F:amino acid transmembrane transporter activity"/>
    <property type="evidence" value="ECO:0007669"/>
    <property type="project" value="TreeGrafter"/>
</dbReference>
<feature type="transmembrane region" description="Helical" evidence="6">
    <location>
        <begin position="478"/>
        <end position="493"/>
    </location>
</feature>
<feature type="transmembrane region" description="Helical" evidence="6">
    <location>
        <begin position="417"/>
        <end position="439"/>
    </location>
</feature>
<sequence length="513" mass="55374">MAPTSWNGLNCQNKNCMLFKKSIPTLIAEAAESGEGTLKRTLSSSGLVALGVGAIIGAGLFSLTGITAAENAGPAVTLSFIVAAVGCAFAGLCYAEFAAMIPVAGSAYTYSYATMGEFVAWIIGWDLVLEYALGAATVASSWSQYFNQFLLEFGIHIPHNFLHGPWEGGVVNLPAIFIVCLLSLLLMRGTQESSLVNNILVVVKVAVVLIFIALGWSFIDPLNHQPFIPVNEGEELVKSGQLGFFEFFKSDYFGHFGISGIMRGAGVVFFAFIGFDAVSTAAQEAKNPQKGMPIGIIGSLLVCTVLYVLFSYVLTGLENYKLFAGDAKPVATAFAKTGYTFLNTALIIAILTGYTSVILVMLLGQSRVFYTMSKDGLLPRFFSDLSKRQTPWKTNIIFMIFVSIFTGFVPVSDLGHMVSIGTLFAFTLVCIGVMVLRKVNPEAPRPFRTPLVPLIPILGIIVCIAMMASLPIESWERLAIWMALGIVIYFLYGKRHSKIRAEVEAGKSQGPTV</sequence>
<feature type="transmembrane region" description="Helical" evidence="6">
    <location>
        <begin position="294"/>
        <end position="314"/>
    </location>
</feature>
<comment type="subcellular location">
    <subcellularLocation>
        <location evidence="1">Membrane</location>
        <topology evidence="1">Multi-pass membrane protein</topology>
    </subcellularLocation>
</comment>
<dbReference type="InterPro" id="IPR002293">
    <property type="entry name" value="AA/rel_permease1"/>
</dbReference>
<dbReference type="PANTHER" id="PTHR43243:SF4">
    <property type="entry name" value="CATIONIC AMINO ACID TRANSPORTER 4"/>
    <property type="match status" value="1"/>
</dbReference>
<dbReference type="PANTHER" id="PTHR43243">
    <property type="entry name" value="INNER MEMBRANE TRANSPORTER YGJI-RELATED"/>
    <property type="match status" value="1"/>
</dbReference>
<feature type="transmembrane region" description="Helical" evidence="6">
    <location>
        <begin position="118"/>
        <end position="142"/>
    </location>
</feature>
<keyword evidence="8" id="KW-1185">Reference proteome</keyword>
<accession>A0A1T5AXY8</accession>
<gene>
    <name evidence="7" type="ORF">SAMN05660226_01140</name>
</gene>
<dbReference type="Pfam" id="PF13520">
    <property type="entry name" value="AA_permease_2"/>
    <property type="match status" value="1"/>
</dbReference>
<evidence type="ECO:0000256" key="2">
    <source>
        <dbReference type="ARBA" id="ARBA00022448"/>
    </source>
</evidence>
<evidence type="ECO:0000256" key="1">
    <source>
        <dbReference type="ARBA" id="ARBA00004141"/>
    </source>
</evidence>
<dbReference type="Gene3D" id="1.20.1740.10">
    <property type="entry name" value="Amino acid/polyamine transporter I"/>
    <property type="match status" value="1"/>
</dbReference>
<dbReference type="Proteomes" id="UP000190541">
    <property type="component" value="Unassembled WGS sequence"/>
</dbReference>
<feature type="transmembrane region" description="Helical" evidence="6">
    <location>
        <begin position="47"/>
        <end position="69"/>
    </location>
</feature>
<dbReference type="GO" id="GO:0016020">
    <property type="term" value="C:membrane"/>
    <property type="evidence" value="ECO:0007669"/>
    <property type="project" value="UniProtKB-SubCell"/>
</dbReference>
<dbReference type="AlphaFoldDB" id="A0A1T5AXY8"/>
<evidence type="ECO:0000313" key="8">
    <source>
        <dbReference type="Proteomes" id="UP000190541"/>
    </source>
</evidence>
<feature type="transmembrane region" description="Helical" evidence="6">
    <location>
        <begin position="75"/>
        <end position="97"/>
    </location>
</feature>
<keyword evidence="2" id="KW-0813">Transport</keyword>
<feature type="transmembrane region" description="Helical" evidence="6">
    <location>
        <begin position="252"/>
        <end position="273"/>
    </location>
</feature>
<feature type="transmembrane region" description="Helical" evidence="6">
    <location>
        <begin position="392"/>
        <end position="411"/>
    </location>
</feature>
<proteinExistence type="predicted"/>